<dbReference type="AlphaFoldDB" id="A0A1D3JMD3"/>
<protein>
    <recommendedName>
        <fullName evidence="4">50S ribosomal protein L35</fullName>
    </recommendedName>
</protein>
<dbReference type="RefSeq" id="XP_028860665.1">
    <property type="nucleotide sequence ID" value="XM_029003925.1"/>
</dbReference>
<dbReference type="OMA" id="MYFLANN"/>
<proteinExistence type="inferred from homology"/>
<keyword evidence="3 4" id="KW-0687">Ribonucleoprotein</keyword>
<dbReference type="PROSITE" id="PS00936">
    <property type="entry name" value="RIBOSOMAL_L35"/>
    <property type="match status" value="1"/>
</dbReference>
<dbReference type="GeneID" id="39867758"/>
<keyword evidence="7" id="KW-1185">Reference proteome</keyword>
<keyword evidence="2 4" id="KW-0689">Ribosomal protein</keyword>
<dbReference type="KEGG" id="pmal:PMUG01_07019400"/>
<dbReference type="VEuPathDB" id="PlasmoDB:PmUG01_07019400"/>
<accession>A0A1D3JMD3</accession>
<keyword evidence="5" id="KW-0732">Signal</keyword>
<dbReference type="PRINTS" id="PR00064">
    <property type="entry name" value="RIBOSOMALL35"/>
</dbReference>
<dbReference type="EMBL" id="LT594628">
    <property type="protein sequence ID" value="SBT87733.1"/>
    <property type="molecule type" value="Genomic_DNA"/>
</dbReference>
<dbReference type="OrthoDB" id="162638at2759"/>
<reference evidence="6 7" key="1">
    <citation type="submission" date="2016-06" db="EMBL/GenBank/DDBJ databases">
        <authorList>
            <consortium name="Pathogen Informatics"/>
        </authorList>
    </citation>
    <scope>NUCLEOTIDE SEQUENCE [LARGE SCALE GENOMIC DNA]</scope>
</reference>
<dbReference type="Proteomes" id="UP000219813">
    <property type="component" value="Chromosome 7"/>
</dbReference>
<dbReference type="Gene3D" id="4.10.410.60">
    <property type="match status" value="1"/>
</dbReference>
<gene>
    <name evidence="6" type="primary">PmUG01_07019400</name>
    <name evidence="6" type="ORF">PMUG01_07019400</name>
</gene>
<comment type="similarity">
    <text evidence="1 4">Belongs to the bacterial ribosomal protein bL35 family.</text>
</comment>
<dbReference type="GO" id="GO:0003735">
    <property type="term" value="F:structural constituent of ribosome"/>
    <property type="evidence" value="ECO:0007669"/>
    <property type="project" value="InterPro"/>
</dbReference>
<feature type="chain" id="PRO_5008915865" description="50S ribosomal protein L35" evidence="5">
    <location>
        <begin position="21"/>
        <end position="177"/>
    </location>
</feature>
<dbReference type="GO" id="GO:0015934">
    <property type="term" value="C:large ribosomal subunit"/>
    <property type="evidence" value="ECO:0007669"/>
    <property type="project" value="TreeGrafter"/>
</dbReference>
<dbReference type="PANTHER" id="PTHR33343:SF1">
    <property type="entry name" value="LARGE RIBOSOMAL SUBUNIT PROTEIN BL35M"/>
    <property type="match status" value="1"/>
</dbReference>
<evidence type="ECO:0000256" key="2">
    <source>
        <dbReference type="ARBA" id="ARBA00022980"/>
    </source>
</evidence>
<dbReference type="HAMAP" id="MF_00514">
    <property type="entry name" value="Ribosomal_bL35"/>
    <property type="match status" value="1"/>
</dbReference>
<dbReference type="Pfam" id="PF01632">
    <property type="entry name" value="Ribosomal_L35p"/>
    <property type="match status" value="1"/>
</dbReference>
<organism evidence="6 7">
    <name type="scientific">Plasmodium malariae</name>
    <dbReference type="NCBI Taxonomy" id="5858"/>
    <lineage>
        <taxon>Eukaryota</taxon>
        <taxon>Sar</taxon>
        <taxon>Alveolata</taxon>
        <taxon>Apicomplexa</taxon>
        <taxon>Aconoidasida</taxon>
        <taxon>Haemosporida</taxon>
        <taxon>Plasmodiidae</taxon>
        <taxon>Plasmodium</taxon>
        <taxon>Plasmodium (Plasmodium)</taxon>
    </lineage>
</organism>
<evidence type="ECO:0000313" key="7">
    <source>
        <dbReference type="Proteomes" id="UP000219813"/>
    </source>
</evidence>
<name>A0A1D3JMD3_PLAMA</name>
<sequence length="177" mass="20707">MKCLFIQIVLLILSLHLSHCKKQSSNTNKSVLNIYDMFRQNMKEKKYGKMYFLANNYDKKYKSRKKKEEYKTVFFKYNTNNSNSNTNDGNSKNNNMLTNWDSSFTLYVRGCTNLKPKTNKSIAKRFKLTKNGKLIRKKAGASHMLRKKTSSNRASLRKRTTIASGRIAKKYKSVIFK</sequence>
<dbReference type="InterPro" id="IPR021137">
    <property type="entry name" value="Ribosomal_bL35-like"/>
</dbReference>
<evidence type="ECO:0000256" key="5">
    <source>
        <dbReference type="SAM" id="SignalP"/>
    </source>
</evidence>
<evidence type="ECO:0000313" key="6">
    <source>
        <dbReference type="EMBL" id="SBT87733.1"/>
    </source>
</evidence>
<feature type="signal peptide" evidence="5">
    <location>
        <begin position="1"/>
        <end position="20"/>
    </location>
</feature>
<dbReference type="SUPFAM" id="SSF143034">
    <property type="entry name" value="L35p-like"/>
    <property type="match status" value="1"/>
</dbReference>
<dbReference type="InterPro" id="IPR037229">
    <property type="entry name" value="Ribosomal_bL35_sf"/>
</dbReference>
<evidence type="ECO:0000256" key="1">
    <source>
        <dbReference type="ARBA" id="ARBA00006598"/>
    </source>
</evidence>
<dbReference type="InterPro" id="IPR018265">
    <property type="entry name" value="Ribosomal_bL35_CS"/>
</dbReference>
<evidence type="ECO:0000256" key="4">
    <source>
        <dbReference type="RuleBase" id="RU000568"/>
    </source>
</evidence>
<dbReference type="PANTHER" id="PTHR33343">
    <property type="entry name" value="54S RIBOSOMAL PROTEIN BL35M"/>
    <property type="match status" value="1"/>
</dbReference>
<dbReference type="InterPro" id="IPR001706">
    <property type="entry name" value="Ribosomal_bL35"/>
</dbReference>
<dbReference type="NCBIfam" id="TIGR00001">
    <property type="entry name" value="rpmI_bact"/>
    <property type="match status" value="1"/>
</dbReference>
<evidence type="ECO:0000256" key="3">
    <source>
        <dbReference type="ARBA" id="ARBA00023274"/>
    </source>
</evidence>
<dbReference type="GO" id="GO:0006412">
    <property type="term" value="P:translation"/>
    <property type="evidence" value="ECO:0007669"/>
    <property type="project" value="InterPro"/>
</dbReference>